<dbReference type="Proteomes" id="UP000253782">
    <property type="component" value="Unassembled WGS sequence"/>
</dbReference>
<proteinExistence type="predicted"/>
<evidence type="ECO:0000256" key="1">
    <source>
        <dbReference type="SAM" id="Phobius"/>
    </source>
</evidence>
<sequence length="244" mass="25635">MNTRPPPTSAERLAARQTSSASITKQLIVLAMGMAGAATIAGILGQVTEQTNPIWTLPVIMSGFVCFMGFLATTGWTMHSAFGSAPRPIVTGGLYLTALLLVGGVVAYASEVPRAAYLTPLTIAVIVAALTTIAALRRRARITKIATLRRGTHAQGTVTDDGLAAFATTPNLKIATITVSFRDASNVERWVTTMATQAPSRPIAVGDRVDVWFDATAPGDINRIVVEHDNGASRIAPGNPSKPK</sequence>
<dbReference type="AlphaFoldDB" id="A0A369UIG8"/>
<keyword evidence="3" id="KW-1185">Reference proteome</keyword>
<name>A0A369UIG8_9GAMM</name>
<feature type="transmembrane region" description="Helical" evidence="1">
    <location>
        <begin position="115"/>
        <end position="136"/>
    </location>
</feature>
<keyword evidence="1" id="KW-1133">Transmembrane helix</keyword>
<organism evidence="2 3">
    <name type="scientific">Dyella tabacisoli</name>
    <dbReference type="NCBI Taxonomy" id="2282381"/>
    <lineage>
        <taxon>Bacteria</taxon>
        <taxon>Pseudomonadati</taxon>
        <taxon>Pseudomonadota</taxon>
        <taxon>Gammaproteobacteria</taxon>
        <taxon>Lysobacterales</taxon>
        <taxon>Rhodanobacteraceae</taxon>
        <taxon>Dyella</taxon>
    </lineage>
</organism>
<dbReference type="OrthoDB" id="5197046at2"/>
<comment type="caution">
    <text evidence="2">The sequence shown here is derived from an EMBL/GenBank/DDBJ whole genome shotgun (WGS) entry which is preliminary data.</text>
</comment>
<feature type="transmembrane region" description="Helical" evidence="1">
    <location>
        <begin position="89"/>
        <end position="109"/>
    </location>
</feature>
<keyword evidence="1" id="KW-0812">Transmembrane</keyword>
<keyword evidence="1" id="KW-0472">Membrane</keyword>
<accession>A0A369UIG8</accession>
<evidence type="ECO:0000313" key="3">
    <source>
        <dbReference type="Proteomes" id="UP000253782"/>
    </source>
</evidence>
<gene>
    <name evidence="2" type="ORF">DVJ77_18540</name>
</gene>
<evidence type="ECO:0000313" key="2">
    <source>
        <dbReference type="EMBL" id="RDD80143.1"/>
    </source>
</evidence>
<reference evidence="2 3" key="1">
    <citation type="submission" date="2018-07" db="EMBL/GenBank/DDBJ databases">
        <title>Dyella tabacisoli L4-6T, whole genome shotgun sequence.</title>
        <authorList>
            <person name="Zhou X.-K."/>
            <person name="Li W.-J."/>
            <person name="Duan Y.-Q."/>
        </authorList>
    </citation>
    <scope>NUCLEOTIDE SEQUENCE [LARGE SCALE GENOMIC DNA]</scope>
    <source>
        <strain evidence="2 3">L4-6</strain>
    </source>
</reference>
<feature type="transmembrane region" description="Helical" evidence="1">
    <location>
        <begin position="27"/>
        <end position="48"/>
    </location>
</feature>
<dbReference type="RefSeq" id="WP_114847021.1">
    <property type="nucleotide sequence ID" value="NZ_JBHSPE010000010.1"/>
</dbReference>
<protein>
    <submittedName>
        <fullName evidence="2">Uncharacterized protein</fullName>
    </submittedName>
</protein>
<dbReference type="EMBL" id="QQAH01000020">
    <property type="protein sequence ID" value="RDD80143.1"/>
    <property type="molecule type" value="Genomic_DNA"/>
</dbReference>
<feature type="transmembrane region" description="Helical" evidence="1">
    <location>
        <begin position="54"/>
        <end position="77"/>
    </location>
</feature>